<name>A0A841PGF0_9HYPH</name>
<organism evidence="1 2">
    <name type="scientific">Mesorhizobium sangaii</name>
    <dbReference type="NCBI Taxonomy" id="505389"/>
    <lineage>
        <taxon>Bacteria</taxon>
        <taxon>Pseudomonadati</taxon>
        <taxon>Pseudomonadota</taxon>
        <taxon>Alphaproteobacteria</taxon>
        <taxon>Hyphomicrobiales</taxon>
        <taxon>Phyllobacteriaceae</taxon>
        <taxon>Mesorhizobium</taxon>
    </lineage>
</organism>
<reference evidence="1 2" key="1">
    <citation type="submission" date="2020-08" db="EMBL/GenBank/DDBJ databases">
        <title>Genomic Encyclopedia of Type Strains, Phase IV (KMG-IV): sequencing the most valuable type-strain genomes for metagenomic binning, comparative biology and taxonomic classification.</title>
        <authorList>
            <person name="Goeker M."/>
        </authorList>
    </citation>
    <scope>NUCLEOTIDE SEQUENCE [LARGE SCALE GENOMIC DNA]</scope>
    <source>
        <strain evidence="1 2">DSM 100039</strain>
    </source>
</reference>
<accession>A0A841PGF0</accession>
<keyword evidence="2" id="KW-1185">Reference proteome</keyword>
<dbReference type="EMBL" id="JACHEF010000001">
    <property type="protein sequence ID" value="MBB6407695.1"/>
    <property type="molecule type" value="Genomic_DNA"/>
</dbReference>
<comment type="caution">
    <text evidence="1">The sequence shown here is derived from an EMBL/GenBank/DDBJ whole genome shotgun (WGS) entry which is preliminary data.</text>
</comment>
<proteinExistence type="predicted"/>
<evidence type="ECO:0000313" key="1">
    <source>
        <dbReference type="EMBL" id="MBB6407695.1"/>
    </source>
</evidence>
<protein>
    <submittedName>
        <fullName evidence="1">Invasion protein IalB</fullName>
    </submittedName>
</protein>
<dbReference type="RefSeq" id="WP_184870882.1">
    <property type="nucleotide sequence ID" value="NZ_JACHEF010000001.1"/>
</dbReference>
<sequence>MRIVRLADLVIAGVLAASIVLPLSGIASAQTAPVQPAPAQAAPAAPAPAAPKLETFGRWSTLVDEVDTGEDMRKTCAASTAFVGAGGESGTITLIITNGDALPPAAYPSLTIAVGNTALPTGKSVAATFGDDKGHVAAKLHSGAAVGGRLSWTVDNQAKTSLALLRVMRRASVLDVSFGDAPVGSIAMDGFTKAYRSLGSSCGFPTTDVAP</sequence>
<evidence type="ECO:0000313" key="2">
    <source>
        <dbReference type="Proteomes" id="UP000556329"/>
    </source>
</evidence>
<dbReference type="AlphaFoldDB" id="A0A841PGF0"/>
<gene>
    <name evidence="1" type="ORF">HNQ71_000339</name>
</gene>
<dbReference type="Proteomes" id="UP000556329">
    <property type="component" value="Unassembled WGS sequence"/>
</dbReference>